<evidence type="ECO:0000256" key="1">
    <source>
        <dbReference type="SAM" id="MobiDB-lite"/>
    </source>
</evidence>
<dbReference type="Proteomes" id="UP000824469">
    <property type="component" value="Unassembled WGS sequence"/>
</dbReference>
<protein>
    <submittedName>
        <fullName evidence="2">Uncharacterized protein</fullName>
    </submittedName>
</protein>
<feature type="compositionally biased region" description="Polar residues" evidence="1">
    <location>
        <begin position="1"/>
        <end position="15"/>
    </location>
</feature>
<comment type="caution">
    <text evidence="2">The sequence shown here is derived from an EMBL/GenBank/DDBJ whole genome shotgun (WGS) entry which is preliminary data.</text>
</comment>
<reference evidence="2 3" key="1">
    <citation type="journal article" date="2021" name="Nat. Plants">
        <title>The Taxus genome provides insights into paclitaxel biosynthesis.</title>
        <authorList>
            <person name="Xiong X."/>
            <person name="Gou J."/>
            <person name="Liao Q."/>
            <person name="Li Y."/>
            <person name="Zhou Q."/>
            <person name="Bi G."/>
            <person name="Li C."/>
            <person name="Du R."/>
            <person name="Wang X."/>
            <person name="Sun T."/>
            <person name="Guo L."/>
            <person name="Liang H."/>
            <person name="Lu P."/>
            <person name="Wu Y."/>
            <person name="Zhang Z."/>
            <person name="Ro D.K."/>
            <person name="Shang Y."/>
            <person name="Huang S."/>
            <person name="Yan J."/>
        </authorList>
    </citation>
    <scope>NUCLEOTIDE SEQUENCE [LARGE SCALE GENOMIC DNA]</scope>
    <source>
        <strain evidence="2">Ta-2019</strain>
    </source>
</reference>
<dbReference type="EMBL" id="JAHRHJ020000008">
    <property type="protein sequence ID" value="KAH9306536.1"/>
    <property type="molecule type" value="Genomic_DNA"/>
</dbReference>
<evidence type="ECO:0000313" key="2">
    <source>
        <dbReference type="EMBL" id="KAH9306536.1"/>
    </source>
</evidence>
<organism evidence="2 3">
    <name type="scientific">Taxus chinensis</name>
    <name type="common">Chinese yew</name>
    <name type="synonym">Taxus wallichiana var. chinensis</name>
    <dbReference type="NCBI Taxonomy" id="29808"/>
    <lineage>
        <taxon>Eukaryota</taxon>
        <taxon>Viridiplantae</taxon>
        <taxon>Streptophyta</taxon>
        <taxon>Embryophyta</taxon>
        <taxon>Tracheophyta</taxon>
        <taxon>Spermatophyta</taxon>
        <taxon>Pinopsida</taxon>
        <taxon>Pinidae</taxon>
        <taxon>Conifers II</taxon>
        <taxon>Cupressales</taxon>
        <taxon>Taxaceae</taxon>
        <taxon>Taxus</taxon>
    </lineage>
</organism>
<proteinExistence type="predicted"/>
<feature type="compositionally biased region" description="Basic and acidic residues" evidence="1">
    <location>
        <begin position="16"/>
        <end position="32"/>
    </location>
</feature>
<evidence type="ECO:0000313" key="3">
    <source>
        <dbReference type="Proteomes" id="UP000824469"/>
    </source>
</evidence>
<dbReference type="AlphaFoldDB" id="A0AA38FMF8"/>
<sequence>SSGKIGAMTTNGQNAKKTETSNRSSDEERRSYGDSTLHGGGASRGIWAPVDDMSTCREGWNSCPNQQPCKEKLKIAVGHALGGFSEAAKGNTRAST</sequence>
<accession>A0AA38FMF8</accession>
<gene>
    <name evidence="2" type="ORF">KI387_010940</name>
</gene>
<name>A0AA38FMF8_TAXCH</name>
<feature type="non-terminal residue" evidence="2">
    <location>
        <position position="1"/>
    </location>
</feature>
<keyword evidence="3" id="KW-1185">Reference proteome</keyword>
<feature type="region of interest" description="Disordered" evidence="1">
    <location>
        <begin position="1"/>
        <end position="46"/>
    </location>
</feature>